<sequence length="155" mass="18009">MSANLEWLPAKKLVIPTFGAVVQRICFAKLTVKVCHPWQLDIEEYICLGPLWFRKHSIVSTISTADIKRMYRQIWMHPISVIYNVFLWKDLEEEKLRVFKLLTVTYGTKCAPYLATRVLKQICCDEQNNYPLAAAAGKDFYVDDILSGPRIYLLH</sequence>
<evidence type="ECO:0000313" key="2">
    <source>
        <dbReference type="Proteomes" id="UP000807504"/>
    </source>
</evidence>
<keyword evidence="2" id="KW-1185">Reference proteome</keyword>
<dbReference type="AlphaFoldDB" id="A0A8T0G1D5"/>
<accession>A0A8T0G1D5</accession>
<dbReference type="EMBL" id="JABXBU010000001">
    <property type="protein sequence ID" value="KAF8796315.1"/>
    <property type="molecule type" value="Genomic_DNA"/>
</dbReference>
<dbReference type="GO" id="GO:0071897">
    <property type="term" value="P:DNA biosynthetic process"/>
    <property type="evidence" value="ECO:0007669"/>
    <property type="project" value="UniProtKB-ARBA"/>
</dbReference>
<comment type="caution">
    <text evidence="1">The sequence shown here is derived from an EMBL/GenBank/DDBJ whole genome shotgun (WGS) entry which is preliminary data.</text>
</comment>
<gene>
    <name evidence="1" type="ORF">HNY73_000702</name>
</gene>
<dbReference type="SUPFAM" id="SSF56672">
    <property type="entry name" value="DNA/RNA polymerases"/>
    <property type="match status" value="1"/>
</dbReference>
<proteinExistence type="predicted"/>
<reference evidence="1" key="1">
    <citation type="journal article" date="2020" name="bioRxiv">
        <title>Chromosome-level reference genome of the European wasp spider Argiope bruennichi: a resource for studies on range expansion and evolutionary adaptation.</title>
        <authorList>
            <person name="Sheffer M.M."/>
            <person name="Hoppe A."/>
            <person name="Krehenwinkel H."/>
            <person name="Uhl G."/>
            <person name="Kuss A.W."/>
            <person name="Jensen L."/>
            <person name="Jensen C."/>
            <person name="Gillespie R.G."/>
            <person name="Hoff K.J."/>
            <person name="Prost S."/>
        </authorList>
    </citation>
    <scope>NUCLEOTIDE SEQUENCE</scope>
</reference>
<dbReference type="InterPro" id="IPR043502">
    <property type="entry name" value="DNA/RNA_pol_sf"/>
</dbReference>
<protein>
    <submittedName>
        <fullName evidence="1">Uncharacterized protein</fullName>
    </submittedName>
</protein>
<organism evidence="1 2">
    <name type="scientific">Argiope bruennichi</name>
    <name type="common">Wasp spider</name>
    <name type="synonym">Aranea bruennichi</name>
    <dbReference type="NCBI Taxonomy" id="94029"/>
    <lineage>
        <taxon>Eukaryota</taxon>
        <taxon>Metazoa</taxon>
        <taxon>Ecdysozoa</taxon>
        <taxon>Arthropoda</taxon>
        <taxon>Chelicerata</taxon>
        <taxon>Arachnida</taxon>
        <taxon>Araneae</taxon>
        <taxon>Araneomorphae</taxon>
        <taxon>Entelegynae</taxon>
        <taxon>Araneoidea</taxon>
        <taxon>Araneidae</taxon>
        <taxon>Argiope</taxon>
    </lineage>
</organism>
<name>A0A8T0G1D5_ARGBR</name>
<dbReference type="Proteomes" id="UP000807504">
    <property type="component" value="Unassembled WGS sequence"/>
</dbReference>
<reference evidence="1" key="2">
    <citation type="submission" date="2020-06" db="EMBL/GenBank/DDBJ databases">
        <authorList>
            <person name="Sheffer M."/>
        </authorList>
    </citation>
    <scope>NUCLEOTIDE SEQUENCE</scope>
</reference>
<evidence type="ECO:0000313" key="1">
    <source>
        <dbReference type="EMBL" id="KAF8796315.1"/>
    </source>
</evidence>